<feature type="region of interest" description="Disordered" evidence="1">
    <location>
        <begin position="1"/>
        <end position="20"/>
    </location>
</feature>
<organism evidence="2 3">
    <name type="scientific">Methylocaldum szegediense</name>
    <dbReference type="NCBI Taxonomy" id="73780"/>
    <lineage>
        <taxon>Bacteria</taxon>
        <taxon>Pseudomonadati</taxon>
        <taxon>Pseudomonadota</taxon>
        <taxon>Gammaproteobacteria</taxon>
        <taxon>Methylococcales</taxon>
        <taxon>Methylococcaceae</taxon>
        <taxon>Methylocaldum</taxon>
    </lineage>
</organism>
<keyword evidence="3" id="KW-1185">Reference proteome</keyword>
<reference evidence="2 3" key="1">
    <citation type="submission" date="2023-03" db="EMBL/GenBank/DDBJ databases">
        <authorList>
            <person name="Pearce D."/>
        </authorList>
    </citation>
    <scope>NUCLEOTIDE SEQUENCE [LARGE SCALE GENOMIC DNA]</scope>
    <source>
        <strain evidence="2">Msz</strain>
    </source>
</reference>
<sequence length="89" mass="10145">MQRPQPRNGATKQPRKGGAYLNAGGVLKRLNGSFGVRDVRLHLSSWEQAGQHSHLKENRGKRRLYVRTESYRHHYRIRRARGVALDGAG</sequence>
<evidence type="ECO:0000256" key="1">
    <source>
        <dbReference type="SAM" id="MobiDB-lite"/>
    </source>
</evidence>
<proteinExistence type="predicted"/>
<name>A0ABN8WWW2_9GAMM</name>
<dbReference type="EMBL" id="OX458333">
    <property type="protein sequence ID" value="CAI8734829.1"/>
    <property type="molecule type" value="Genomic_DNA"/>
</dbReference>
<gene>
    <name evidence="2" type="ORF">MSZNOR_0351</name>
</gene>
<dbReference type="Proteomes" id="UP001162030">
    <property type="component" value="Chromosome"/>
</dbReference>
<accession>A0ABN8WWW2</accession>
<evidence type="ECO:0000313" key="3">
    <source>
        <dbReference type="Proteomes" id="UP001162030"/>
    </source>
</evidence>
<evidence type="ECO:0008006" key="4">
    <source>
        <dbReference type="Google" id="ProtNLM"/>
    </source>
</evidence>
<protein>
    <recommendedName>
        <fullName evidence="4">Transposase</fullName>
    </recommendedName>
</protein>
<evidence type="ECO:0000313" key="2">
    <source>
        <dbReference type="EMBL" id="CAI8734829.1"/>
    </source>
</evidence>